<comment type="similarity">
    <text evidence="6">Belongs to the class I-like SAM-binding methyltransferase superfamily. Cation-dependent O-methyltransferase family.</text>
</comment>
<protein>
    <recommendedName>
        <fullName evidence="1">catechol O-methyltransferase</fullName>
        <ecNumber evidence="1">2.1.1.6</ecNumber>
    </recommendedName>
</protein>
<evidence type="ECO:0000313" key="8">
    <source>
        <dbReference type="Proteomes" id="UP000198211"/>
    </source>
</evidence>
<gene>
    <name evidence="7" type="ORF">PHMEG_00022820</name>
</gene>
<evidence type="ECO:0000256" key="4">
    <source>
        <dbReference type="ARBA" id="ARBA00022691"/>
    </source>
</evidence>
<evidence type="ECO:0000256" key="6">
    <source>
        <dbReference type="ARBA" id="ARBA00023453"/>
    </source>
</evidence>
<dbReference type="EC" id="2.1.1.6" evidence="1"/>
<dbReference type="Gene3D" id="3.40.50.150">
    <property type="entry name" value="Vaccinia Virus protein VP39"/>
    <property type="match status" value="1"/>
</dbReference>
<dbReference type="InterPro" id="IPR002935">
    <property type="entry name" value="SAM_O-MeTrfase"/>
</dbReference>
<dbReference type="AlphaFoldDB" id="A0A225VIH5"/>
<sequence length="188" mass="20925">MLAGEENHDVVVWDEPQTFLLQYFEGICTNKIFDIGAFCGYSAVRYASKLRAVSGPSAHFYSFEVSDHFATIAKQIVDLAGLSDVVTFFVGPFSETYTKLDDLGVNLIFFIDHDKSQYLDDLKLIEQSGLLQPGAVVIADNVLAPGTGRLPDYLEYVRSNPKFTSVLHESFVEYQELKDGVEVSTYVG</sequence>
<dbReference type="Proteomes" id="UP000198211">
    <property type="component" value="Unassembled WGS sequence"/>
</dbReference>
<evidence type="ECO:0000256" key="3">
    <source>
        <dbReference type="ARBA" id="ARBA00022679"/>
    </source>
</evidence>
<dbReference type="PANTHER" id="PTHR43836">
    <property type="entry name" value="CATECHOL O-METHYLTRANSFERASE 1-RELATED"/>
    <property type="match status" value="1"/>
</dbReference>
<evidence type="ECO:0000313" key="7">
    <source>
        <dbReference type="EMBL" id="OWZ05145.1"/>
    </source>
</evidence>
<proteinExistence type="inferred from homology"/>
<evidence type="ECO:0000256" key="2">
    <source>
        <dbReference type="ARBA" id="ARBA00022603"/>
    </source>
</evidence>
<evidence type="ECO:0000256" key="5">
    <source>
        <dbReference type="ARBA" id="ARBA00022939"/>
    </source>
</evidence>
<keyword evidence="4" id="KW-0949">S-adenosyl-L-methionine</keyword>
<dbReference type="EMBL" id="NBNE01004587">
    <property type="protein sequence ID" value="OWZ05145.1"/>
    <property type="molecule type" value="Genomic_DNA"/>
</dbReference>
<dbReference type="GO" id="GO:0032259">
    <property type="term" value="P:methylation"/>
    <property type="evidence" value="ECO:0007669"/>
    <property type="project" value="UniProtKB-KW"/>
</dbReference>
<name>A0A225VIH5_9STRA</name>
<dbReference type="InterPro" id="IPR029063">
    <property type="entry name" value="SAM-dependent_MTases_sf"/>
</dbReference>
<reference evidence="8" key="1">
    <citation type="submission" date="2017-03" db="EMBL/GenBank/DDBJ databases">
        <title>Phytopthora megakarya and P. palmivora, two closely related causual agents of cacao black pod achieved similar genome size and gene model numbers by different mechanisms.</title>
        <authorList>
            <person name="Ali S."/>
            <person name="Shao J."/>
            <person name="Larry D.J."/>
            <person name="Kronmiller B."/>
            <person name="Shen D."/>
            <person name="Strem M.D."/>
            <person name="Melnick R.L."/>
            <person name="Guiltinan M.J."/>
            <person name="Tyler B.M."/>
            <person name="Meinhardt L.W."/>
            <person name="Bailey B.A."/>
        </authorList>
    </citation>
    <scope>NUCLEOTIDE SEQUENCE [LARGE SCALE GENOMIC DNA]</scope>
    <source>
        <strain evidence="8">zdho120</strain>
    </source>
</reference>
<dbReference type="PANTHER" id="PTHR43836:SF2">
    <property type="entry name" value="CATECHOL O-METHYLTRANSFERASE 1-RELATED"/>
    <property type="match status" value="1"/>
</dbReference>
<accession>A0A225VIH5</accession>
<dbReference type="CDD" id="cd02440">
    <property type="entry name" value="AdoMet_MTases"/>
    <property type="match status" value="1"/>
</dbReference>
<dbReference type="Pfam" id="PF13578">
    <property type="entry name" value="Methyltransf_24"/>
    <property type="match status" value="1"/>
</dbReference>
<dbReference type="OrthoDB" id="186626at2759"/>
<keyword evidence="3" id="KW-0808">Transferase</keyword>
<keyword evidence="2" id="KW-0489">Methyltransferase</keyword>
<dbReference type="SUPFAM" id="SSF53335">
    <property type="entry name" value="S-adenosyl-L-methionine-dependent methyltransferases"/>
    <property type="match status" value="1"/>
</dbReference>
<keyword evidence="8" id="KW-1185">Reference proteome</keyword>
<dbReference type="GO" id="GO:0006584">
    <property type="term" value="P:catecholamine metabolic process"/>
    <property type="evidence" value="ECO:0007669"/>
    <property type="project" value="UniProtKB-KW"/>
</dbReference>
<comment type="caution">
    <text evidence="7">The sequence shown here is derived from an EMBL/GenBank/DDBJ whole genome shotgun (WGS) entry which is preliminary data.</text>
</comment>
<dbReference type="GO" id="GO:0016206">
    <property type="term" value="F:catechol O-methyltransferase activity"/>
    <property type="evidence" value="ECO:0007669"/>
    <property type="project" value="UniProtKB-EC"/>
</dbReference>
<dbReference type="PROSITE" id="PS51682">
    <property type="entry name" value="SAM_OMT_I"/>
    <property type="match status" value="1"/>
</dbReference>
<dbReference type="STRING" id="4795.A0A225VIH5"/>
<organism evidence="7 8">
    <name type="scientific">Phytophthora megakarya</name>
    <dbReference type="NCBI Taxonomy" id="4795"/>
    <lineage>
        <taxon>Eukaryota</taxon>
        <taxon>Sar</taxon>
        <taxon>Stramenopiles</taxon>
        <taxon>Oomycota</taxon>
        <taxon>Peronosporomycetes</taxon>
        <taxon>Peronosporales</taxon>
        <taxon>Peronosporaceae</taxon>
        <taxon>Phytophthora</taxon>
    </lineage>
</organism>
<keyword evidence="5" id="KW-0128">Catecholamine metabolism</keyword>
<evidence type="ECO:0000256" key="1">
    <source>
        <dbReference type="ARBA" id="ARBA00012880"/>
    </source>
</evidence>